<dbReference type="EnsemblMetazoa" id="XM_004928832.4">
    <property type="protein sequence ID" value="XP_004928889.1"/>
    <property type="gene ID" value="LOC101737361"/>
</dbReference>
<dbReference type="KEGG" id="bmor:101737361"/>
<dbReference type="Proteomes" id="UP000005204">
    <property type="component" value="Unassembled WGS sequence"/>
</dbReference>
<dbReference type="InterPro" id="IPR036425">
    <property type="entry name" value="MoaB/Mog-like_dom_sf"/>
</dbReference>
<comment type="catalytic activity">
    <reaction evidence="5">
        <text>molybdopterin + ATP + H(+) = adenylyl-molybdopterin + diphosphate</text>
        <dbReference type="Rhea" id="RHEA:31331"/>
        <dbReference type="ChEBI" id="CHEBI:15378"/>
        <dbReference type="ChEBI" id="CHEBI:30616"/>
        <dbReference type="ChEBI" id="CHEBI:33019"/>
        <dbReference type="ChEBI" id="CHEBI:58698"/>
        <dbReference type="ChEBI" id="CHEBI:62727"/>
    </reaction>
</comment>
<dbReference type="GeneID" id="101737361"/>
<dbReference type="UniPathway" id="UPA00344"/>
<gene>
    <name evidence="7" type="primary">BmGphn</name>
</gene>
<dbReference type="CDD" id="cd00886">
    <property type="entry name" value="MogA_MoaB"/>
    <property type="match status" value="1"/>
</dbReference>
<keyword evidence="5" id="KW-0460">Magnesium</keyword>
<dbReference type="PROSITE" id="PS01078">
    <property type="entry name" value="MOCF_BIOSYNTHESIS_1"/>
    <property type="match status" value="1"/>
</dbReference>
<sequence>MIKAVAVITVSDTCFKDNSKDESGPALCHLVKKLFPDSNLHTIIVPDEREMIERELKYFCDSNLDLILTTGGTGLSPRDVTPEATKVVIHKEIPSISVALTLESLKKTPMAMLSRSVAGLRDKTLIVNLPGSKKAVLECFEVIKPILPHAIALVRNELSEVRTIHDSLQFSHLCPHRSNVDITKIALRPRASPYSMIEMAEACKIVDSVMGQWNEMLEIVPLDQALGRVVAQPLRAKEPMPPFPASVKDGYACLSTDGVGPRKVNAAITAGDAPTTPLCMGECVRINTGAALPAGADCVVQVEDTKLLLASDDGVTELEIEILIAPEPGQDVRPVGFDIAMGATLVDKGESIDAAKIGVLAGAGYQSVTVRVGPTVALMSTGNELQEPSELKLRPAHIRDSNRAMLSALLKEHGYQSIDCGICRDSPEELVAGISAALTKADVLVCTGGVSMGEKDLLKPVLLNDFGATLHYGRVRMKPGKPSTFATCQFEGKTKFIFALPGNPVSAYVCCLLFVIRGLRVCSGKRGSWPRLRAKLAHGVALDPRPEYARADIDVSQDDDMPTVKLLGNQCSSRLLSACGASVLVELPAASPAHPRLPAGAIVPALVTGTLHNSAV</sequence>
<dbReference type="SUPFAM" id="SSF63882">
    <property type="entry name" value="MoeA N-terminal region -like"/>
    <property type="match status" value="1"/>
</dbReference>
<feature type="domain" description="MoaB/Mog" evidence="6">
    <location>
        <begin position="6"/>
        <end position="150"/>
    </location>
</feature>
<dbReference type="Gene3D" id="2.40.340.10">
    <property type="entry name" value="MoeA, C-terminal, domain IV"/>
    <property type="match status" value="1"/>
</dbReference>
<dbReference type="AlphaFoldDB" id="A0A2Z6BY24"/>
<evidence type="ECO:0000256" key="1">
    <source>
        <dbReference type="ARBA" id="ARBA00005046"/>
    </source>
</evidence>
<dbReference type="EnsemblMetazoa" id="XM_038016445.1">
    <property type="protein sequence ID" value="XP_037872373.1"/>
    <property type="gene ID" value="LOC101737361"/>
</dbReference>
<dbReference type="FunFam" id="3.40.980.10:FF:000001">
    <property type="entry name" value="Molybdopterin molybdenumtransferase"/>
    <property type="match status" value="1"/>
</dbReference>
<dbReference type="InterPro" id="IPR038987">
    <property type="entry name" value="MoeA-like"/>
</dbReference>
<name>A0A2Z6BY24_BOMMO</name>
<dbReference type="InterPro" id="IPR008284">
    <property type="entry name" value="MoCF_biosynth_CS"/>
</dbReference>
<dbReference type="FunFam" id="2.170.190.11:FF:000001">
    <property type="entry name" value="Molybdopterin molybdenumtransferase"/>
    <property type="match status" value="1"/>
</dbReference>
<evidence type="ECO:0000256" key="2">
    <source>
        <dbReference type="ARBA" id="ARBA00007589"/>
    </source>
</evidence>
<dbReference type="Gene3D" id="3.90.105.10">
    <property type="entry name" value="Molybdopterin biosynthesis moea protein, domain 2"/>
    <property type="match status" value="1"/>
</dbReference>
<protein>
    <submittedName>
        <fullName evidence="7">Gephyrin</fullName>
    </submittedName>
</protein>
<comment type="similarity">
    <text evidence="5">Belongs to the MoeA family.</text>
</comment>
<dbReference type="GO" id="GO:0098970">
    <property type="term" value="P:postsynaptic neurotransmitter receptor diffusion trapping"/>
    <property type="evidence" value="ECO:0007669"/>
    <property type="project" value="TreeGrafter"/>
</dbReference>
<dbReference type="GO" id="GO:0007529">
    <property type="term" value="P:establishment of synaptic specificity at neuromuscular junction"/>
    <property type="evidence" value="ECO:0007669"/>
    <property type="project" value="TreeGrafter"/>
</dbReference>
<dbReference type="EMBL" id="LC375276">
    <property type="protein sequence ID" value="BBD34849.1"/>
    <property type="molecule type" value="mRNA"/>
</dbReference>
<dbReference type="CDD" id="cd00887">
    <property type="entry name" value="MoeA"/>
    <property type="match status" value="1"/>
</dbReference>
<dbReference type="GO" id="GO:0061599">
    <property type="term" value="F:molybdopterin molybdotransferase activity"/>
    <property type="evidence" value="ECO:0007669"/>
    <property type="project" value="UniProtKB-UniRule"/>
</dbReference>
<keyword evidence="5" id="KW-0479">Metal-binding</keyword>
<feature type="domain" description="MoaB/Mog" evidence="6">
    <location>
        <begin position="377"/>
        <end position="521"/>
    </location>
</feature>
<dbReference type="InterPro" id="IPR005110">
    <property type="entry name" value="MoeA_linker/N"/>
</dbReference>
<evidence type="ECO:0000313" key="8">
    <source>
        <dbReference type="EMBL" id="BBD34850.1"/>
    </source>
</evidence>
<dbReference type="GO" id="GO:0005829">
    <property type="term" value="C:cytosol"/>
    <property type="evidence" value="ECO:0007669"/>
    <property type="project" value="TreeGrafter"/>
</dbReference>
<evidence type="ECO:0000313" key="10">
    <source>
        <dbReference type="Proteomes" id="UP000005204"/>
    </source>
</evidence>
<dbReference type="InterPro" id="IPR001453">
    <property type="entry name" value="MoaB/Mog_dom"/>
</dbReference>
<comment type="similarity">
    <text evidence="2">In the N-terminal section; belongs to the MoaB/Mog family.</text>
</comment>
<dbReference type="GO" id="GO:0097112">
    <property type="term" value="P:gamma-aminobutyric acid receptor clustering"/>
    <property type="evidence" value="ECO:0007669"/>
    <property type="project" value="TreeGrafter"/>
</dbReference>
<proteinExistence type="evidence at transcript level"/>
<dbReference type="Pfam" id="PF03453">
    <property type="entry name" value="MoeA_N"/>
    <property type="match status" value="1"/>
</dbReference>
<reference evidence="7" key="2">
    <citation type="submission" date="2018-03" db="EMBL/GenBank/DDBJ databases">
        <title>Translucent larval integument and flaccid paralysis caused by genome editing in a gene governing Molybdnum cofactor biosynthesis in Bombyx mori.</title>
        <authorList>
            <person name="Fujii T."/>
            <person name="Yamamoto K."/>
            <person name="Fukumori H."/>
            <person name="Banno Y."/>
        </authorList>
    </citation>
    <scope>NUCLEOTIDE SEQUENCE</scope>
    <source>
        <strain evidence="7">P50</strain>
        <strain evidence="8">W16</strain>
        <tissue evidence="7">Fat body</tissue>
    </source>
</reference>
<dbReference type="GO" id="GO:0046872">
    <property type="term" value="F:metal ion binding"/>
    <property type="evidence" value="ECO:0007669"/>
    <property type="project" value="UniProtKB-UniRule"/>
</dbReference>
<keyword evidence="5" id="KW-0500">Molybdenum</keyword>
<dbReference type="EMBL" id="LC375277">
    <property type="protein sequence ID" value="BBD34850.1"/>
    <property type="molecule type" value="mRNA"/>
</dbReference>
<organism evidence="7">
    <name type="scientific">Bombyx mori</name>
    <name type="common">Silk moth</name>
    <dbReference type="NCBI Taxonomy" id="7091"/>
    <lineage>
        <taxon>Eukaryota</taxon>
        <taxon>Metazoa</taxon>
        <taxon>Ecdysozoa</taxon>
        <taxon>Arthropoda</taxon>
        <taxon>Hexapoda</taxon>
        <taxon>Insecta</taxon>
        <taxon>Pterygota</taxon>
        <taxon>Neoptera</taxon>
        <taxon>Endopterygota</taxon>
        <taxon>Lepidoptera</taxon>
        <taxon>Glossata</taxon>
        <taxon>Ditrysia</taxon>
        <taxon>Bombycoidea</taxon>
        <taxon>Bombycidae</taxon>
        <taxon>Bombycinae</taxon>
        <taxon>Bombyx</taxon>
    </lineage>
</organism>
<comment type="catalytic activity">
    <reaction evidence="5">
        <text>adenylyl-molybdopterin + molybdate = Mo-molybdopterin + AMP + H(+)</text>
        <dbReference type="Rhea" id="RHEA:35047"/>
        <dbReference type="ChEBI" id="CHEBI:15378"/>
        <dbReference type="ChEBI" id="CHEBI:36264"/>
        <dbReference type="ChEBI" id="CHEBI:62727"/>
        <dbReference type="ChEBI" id="CHEBI:71302"/>
        <dbReference type="ChEBI" id="CHEBI:456215"/>
    </reaction>
</comment>
<comment type="similarity">
    <text evidence="3">In the C-terminal section; belongs to the MoeA family.</text>
</comment>
<comment type="pathway">
    <text evidence="1 5">Cofactor biosynthesis; molybdopterin biosynthesis.</text>
</comment>
<dbReference type="GO" id="GO:0061598">
    <property type="term" value="F:molybdopterin adenylyltransferase activity"/>
    <property type="evidence" value="ECO:0007669"/>
    <property type="project" value="UniProtKB-UniRule"/>
</dbReference>
<dbReference type="PANTHER" id="PTHR10192:SF5">
    <property type="entry name" value="GEPHYRIN"/>
    <property type="match status" value="1"/>
</dbReference>
<dbReference type="GO" id="GO:0072579">
    <property type="term" value="P:glycine receptor clustering"/>
    <property type="evidence" value="ECO:0007669"/>
    <property type="project" value="TreeGrafter"/>
</dbReference>
<dbReference type="SMART" id="SM00852">
    <property type="entry name" value="MoCF_biosynth"/>
    <property type="match status" value="2"/>
</dbReference>
<comment type="cofactor">
    <cofactor evidence="5">
        <name>Mg(2+)</name>
        <dbReference type="ChEBI" id="CHEBI:18420"/>
    </cofactor>
</comment>
<dbReference type="SUPFAM" id="SSF63867">
    <property type="entry name" value="MoeA C-terminal domain-like"/>
    <property type="match status" value="1"/>
</dbReference>
<accession>A0A2Z6BY24</accession>
<dbReference type="Gene3D" id="2.170.190.11">
    <property type="entry name" value="Molybdopterin biosynthesis moea protein, domain 3"/>
    <property type="match status" value="1"/>
</dbReference>
<comment type="function">
    <text evidence="5">Catalyzes two steps in the biosynthesis of the molybdenum cofactor. In the first step, molybdopterin is adenylated. Subsequently, molybdate is inserted into adenylated molybdopterin and AMP is released.</text>
</comment>
<keyword evidence="5" id="KW-0808">Transferase</keyword>
<evidence type="ECO:0000259" key="6">
    <source>
        <dbReference type="SMART" id="SM00852"/>
    </source>
</evidence>
<dbReference type="Gene3D" id="3.40.980.10">
    <property type="entry name" value="MoaB/Mog-like domain"/>
    <property type="match status" value="2"/>
</dbReference>
<dbReference type="NCBIfam" id="TIGR00177">
    <property type="entry name" value="molyb_syn"/>
    <property type="match status" value="1"/>
</dbReference>
<evidence type="ECO:0000256" key="5">
    <source>
        <dbReference type="RuleBase" id="RU365090"/>
    </source>
</evidence>
<dbReference type="GO" id="GO:0099634">
    <property type="term" value="C:postsynaptic specialization membrane"/>
    <property type="evidence" value="ECO:0007669"/>
    <property type="project" value="GOC"/>
</dbReference>
<dbReference type="SUPFAM" id="SSF53218">
    <property type="entry name" value="Molybdenum cofactor biosynthesis proteins"/>
    <property type="match status" value="2"/>
</dbReference>
<reference evidence="10" key="1">
    <citation type="journal article" date="2008" name="Insect Biochem. Mol. Biol.">
        <title>The genome of a lepidopteran model insect, the silkworm Bombyx mori.</title>
        <authorList>
            <consortium name="International Silkworm Genome Consortium"/>
        </authorList>
    </citation>
    <scope>NUCLEOTIDE SEQUENCE [LARGE SCALE GENOMIC DNA]</scope>
    <source>
        <strain evidence="10">p50T</strain>
    </source>
</reference>
<evidence type="ECO:0000313" key="7">
    <source>
        <dbReference type="EMBL" id="BBD34849.1"/>
    </source>
</evidence>
<reference evidence="9" key="3">
    <citation type="submission" date="2022-06" db="UniProtKB">
        <authorList>
            <consortium name="EnsemblMetazoa"/>
        </authorList>
    </citation>
    <scope>IDENTIFICATION</scope>
    <source>
        <strain evidence="9">p50T (Dazao)</strain>
    </source>
</reference>
<evidence type="ECO:0000256" key="4">
    <source>
        <dbReference type="ARBA" id="ARBA00023150"/>
    </source>
</evidence>
<dbReference type="GO" id="GO:0030425">
    <property type="term" value="C:dendrite"/>
    <property type="evidence" value="ECO:0007669"/>
    <property type="project" value="TreeGrafter"/>
</dbReference>
<dbReference type="CTD" id="30973"/>
<dbReference type="InterPro" id="IPR036135">
    <property type="entry name" value="MoeA_linker/N_sf"/>
</dbReference>
<dbReference type="PROSITE" id="PS01079">
    <property type="entry name" value="MOCF_BIOSYNTHESIS_2"/>
    <property type="match status" value="1"/>
</dbReference>
<dbReference type="PANTHER" id="PTHR10192">
    <property type="entry name" value="MOLYBDOPTERIN BIOSYNTHESIS PROTEIN"/>
    <property type="match status" value="1"/>
</dbReference>
<keyword evidence="4 5" id="KW-0501">Molybdenum cofactor biosynthesis</keyword>
<dbReference type="Pfam" id="PF00994">
    <property type="entry name" value="MoCF_biosynth"/>
    <property type="match status" value="2"/>
</dbReference>
<keyword evidence="10" id="KW-1185">Reference proteome</keyword>
<dbReference type="GO" id="GO:0005524">
    <property type="term" value="F:ATP binding"/>
    <property type="evidence" value="ECO:0007669"/>
    <property type="project" value="UniProtKB-UniRule"/>
</dbReference>
<evidence type="ECO:0000256" key="3">
    <source>
        <dbReference type="ARBA" id="ARBA00008339"/>
    </source>
</evidence>
<dbReference type="GO" id="GO:0006777">
    <property type="term" value="P:Mo-molybdopterin cofactor biosynthetic process"/>
    <property type="evidence" value="ECO:0007669"/>
    <property type="project" value="UniProtKB-UniRule"/>
</dbReference>
<evidence type="ECO:0000313" key="9">
    <source>
        <dbReference type="EnsemblMetazoa" id="XP_004928889.1"/>
    </source>
</evidence>
<dbReference type="InterPro" id="IPR036688">
    <property type="entry name" value="MoeA_C_domain_IV_sf"/>
</dbReference>